<feature type="transmembrane region" description="Helical" evidence="1">
    <location>
        <begin position="28"/>
        <end position="49"/>
    </location>
</feature>
<dbReference type="RefSeq" id="WP_255036536.1">
    <property type="nucleotide sequence ID" value="NZ_RJUF01000015.1"/>
</dbReference>
<dbReference type="InterPro" id="IPR047589">
    <property type="entry name" value="DUF11_rpt"/>
</dbReference>
<dbReference type="Pfam" id="PF01345">
    <property type="entry name" value="DUF11"/>
    <property type="match status" value="1"/>
</dbReference>
<dbReference type="Proteomes" id="UP001204144">
    <property type="component" value="Unassembled WGS sequence"/>
</dbReference>
<dbReference type="EMBL" id="RJUF01000015">
    <property type="protein sequence ID" value="MCP9762763.1"/>
    <property type="molecule type" value="Genomic_DNA"/>
</dbReference>
<gene>
    <name evidence="3" type="ORF">EGI31_07325</name>
</gene>
<dbReference type="NCBIfam" id="TIGR01451">
    <property type="entry name" value="B_ant_repeat"/>
    <property type="match status" value="1"/>
</dbReference>
<evidence type="ECO:0000313" key="4">
    <source>
        <dbReference type="Proteomes" id="UP001204144"/>
    </source>
</evidence>
<name>A0AAE3H0Q6_9BACT</name>
<comment type="caution">
    <text evidence="3">The sequence shown here is derived from an EMBL/GenBank/DDBJ whole genome shotgun (WGS) entry which is preliminary data.</text>
</comment>
<accession>A0AAE3H0Q6</accession>
<evidence type="ECO:0000259" key="2">
    <source>
        <dbReference type="Pfam" id="PF01345"/>
    </source>
</evidence>
<evidence type="ECO:0000256" key="1">
    <source>
        <dbReference type="SAM" id="Phobius"/>
    </source>
</evidence>
<organism evidence="3 4">
    <name type="scientific">Lacihabitans soyangensis</name>
    <dbReference type="NCBI Taxonomy" id="869394"/>
    <lineage>
        <taxon>Bacteria</taxon>
        <taxon>Pseudomonadati</taxon>
        <taxon>Bacteroidota</taxon>
        <taxon>Cytophagia</taxon>
        <taxon>Cytophagales</taxon>
        <taxon>Leadbetterellaceae</taxon>
        <taxon>Lacihabitans</taxon>
    </lineage>
</organism>
<reference evidence="3 4" key="1">
    <citation type="submission" date="2018-11" db="EMBL/GenBank/DDBJ databases">
        <title>Novel bacteria species description.</title>
        <authorList>
            <person name="Han J.-H."/>
        </authorList>
    </citation>
    <scope>NUCLEOTIDE SEQUENCE [LARGE SCALE GENOMIC DNA]</scope>
    <source>
        <strain evidence="3 4">KCTC23259</strain>
    </source>
</reference>
<proteinExistence type="predicted"/>
<keyword evidence="1" id="KW-0812">Transmembrane</keyword>
<dbReference type="AlphaFoldDB" id="A0AAE3H0Q6"/>
<dbReference type="InterPro" id="IPR001434">
    <property type="entry name" value="OmcB-like_DUF11"/>
</dbReference>
<keyword evidence="4" id="KW-1185">Reference proteome</keyword>
<evidence type="ECO:0000313" key="3">
    <source>
        <dbReference type="EMBL" id="MCP9762763.1"/>
    </source>
</evidence>
<keyword evidence="1" id="KW-0472">Membrane</keyword>
<feature type="non-terminal residue" evidence="3">
    <location>
        <position position="885"/>
    </location>
</feature>
<feature type="domain" description="DUF11" evidence="2">
    <location>
        <begin position="542"/>
        <end position="654"/>
    </location>
</feature>
<keyword evidence="1" id="KW-1133">Transmembrane helix</keyword>
<sequence length="885" mass="94245">MIRKLQSKSLNVFTQNPSLKKHLISKKLFLNFAIIFIVLFYALPLKVFAEGTKEISPVSTAITALAYMPSINSGPYFNAPEDNRLYFNIKDFNNERLYFGFNWTDYNGFTNTTNMYYRIHRPDGTVVLGPTLWSASGNGYIDTYAKAVAGPNIGGLTPSGYAPLTFTPAQNGEYWIEIYRSNDGGVSQVTPTNATWAKSAYFDLTVATAANTKFPGRVHSDKWGLVCITPATWIPEGPASSEAAFYAYTTDRSVIKIDLRTGFRPIAFNVAMNSYGVVNAGNWFVDRNSRNDATAPSLSNGYKIFLNQPDATIYPYATIPLQPYFNTPAVSGCGPYFLNFTIDQPGDVKIFFDLNGTSGFQVGTADRLLEFLDLPQGANSVPWDGNDGLGNALLDGQDLNLKLIYMNGRFNLPLYDAEINANGIIVETVAPLVSTSTRLYWNDSGLTNIGTTCNPTLNPADNANNISGSGINNSILGTISPAHAWNGSGNPAQIIPAPSVSGNDADNNQCNDFGNVRTINTWGWGYVSNEINFFVKKGCPNLSIEKTVNPTIAAVGSNVQFTLLARNLGTIDASQVIVGDTLPSGYIYVSSSASVGSYDNVTGIWSIGSLANLGNETLTITASVNASGDHLNLSKISGKEFDQVLANNNSSASVLPVYPPVAIPDSSIGNSVGATVSKNIISNDTLQNGNVPLASEVIIDLNPFNLGIDVILNVPGEGTWSLNPSTGIISFTPLSTFKLDPTPIDYKLTEISTGLSDTTKVKVDYVAIAENDTADYAGTPVTVNVTTNDTGGDTVDPTTVTLLDPANPTVPATTVTVAGEGTWTVNPTTGAVTFTPVPGFVSAPVTTNDTGGDTVDPTTVTLLDPANPTVPATTVTVAGEGTWTV</sequence>
<protein>
    <submittedName>
        <fullName evidence="3">DUF11 domain-containing protein</fullName>
    </submittedName>
</protein>